<evidence type="ECO:0000256" key="1">
    <source>
        <dbReference type="SAM" id="MobiDB-lite"/>
    </source>
</evidence>
<feature type="region of interest" description="Disordered" evidence="1">
    <location>
        <begin position="101"/>
        <end position="120"/>
    </location>
</feature>
<organism evidence="2 3">
    <name type="scientific">Fodinibius roseus</name>
    <dbReference type="NCBI Taxonomy" id="1194090"/>
    <lineage>
        <taxon>Bacteria</taxon>
        <taxon>Pseudomonadati</taxon>
        <taxon>Balneolota</taxon>
        <taxon>Balneolia</taxon>
        <taxon>Balneolales</taxon>
        <taxon>Balneolaceae</taxon>
        <taxon>Fodinibius</taxon>
    </lineage>
</organism>
<dbReference type="AlphaFoldDB" id="A0A1M5I8N6"/>
<evidence type="ECO:0000313" key="2">
    <source>
        <dbReference type="EMBL" id="SHG24645.1"/>
    </source>
</evidence>
<sequence>MESIMVTIVDYKKHINHNNEEFYSFVLRGELEIVTSKEGNRYATARKATIPTTFDELLCGDFKGKKLPGTIEKVPCEPYDYKLPETGEVITLEHTWEYNPEPVSTEEHVFENGQQEKFPA</sequence>
<keyword evidence="3" id="KW-1185">Reference proteome</keyword>
<dbReference type="EMBL" id="FQUS01000022">
    <property type="protein sequence ID" value="SHG24645.1"/>
    <property type="molecule type" value="Genomic_DNA"/>
</dbReference>
<name>A0A1M5I8N6_9BACT</name>
<accession>A0A1M5I8N6</accession>
<gene>
    <name evidence="2" type="ORF">SAMN05443144_12270</name>
</gene>
<proteinExistence type="predicted"/>
<dbReference type="Proteomes" id="UP000184041">
    <property type="component" value="Unassembled WGS sequence"/>
</dbReference>
<protein>
    <submittedName>
        <fullName evidence="2">Uncharacterized protein</fullName>
    </submittedName>
</protein>
<evidence type="ECO:0000313" key="3">
    <source>
        <dbReference type="Proteomes" id="UP000184041"/>
    </source>
</evidence>
<reference evidence="2 3" key="1">
    <citation type="submission" date="2016-11" db="EMBL/GenBank/DDBJ databases">
        <authorList>
            <person name="Jaros S."/>
            <person name="Januszkiewicz K."/>
            <person name="Wedrychowicz H."/>
        </authorList>
    </citation>
    <scope>NUCLEOTIDE SEQUENCE [LARGE SCALE GENOMIC DNA]</scope>
    <source>
        <strain evidence="2 3">DSM 21986</strain>
    </source>
</reference>